<dbReference type="InterPro" id="IPR001753">
    <property type="entry name" value="Enoyl-CoA_hydra/iso"/>
</dbReference>
<proteinExistence type="inferred from homology"/>
<organism evidence="5 6">
    <name type="scientific">Sinobacterium norvegicum</name>
    <dbReference type="NCBI Taxonomy" id="1641715"/>
    <lineage>
        <taxon>Bacteria</taxon>
        <taxon>Pseudomonadati</taxon>
        <taxon>Pseudomonadota</taxon>
        <taxon>Gammaproteobacteria</taxon>
        <taxon>Cellvibrionales</taxon>
        <taxon>Spongiibacteraceae</taxon>
        <taxon>Sinobacterium</taxon>
    </lineage>
</organism>
<dbReference type="PANTHER" id="PTHR43684">
    <property type="match status" value="1"/>
</dbReference>
<dbReference type="Gene3D" id="3.90.226.10">
    <property type="entry name" value="2-enoyl-CoA Hydratase, Chain A, domain 1"/>
    <property type="match status" value="1"/>
</dbReference>
<keyword evidence="3" id="KW-0576">Peroxisome</keyword>
<comment type="caution">
    <text evidence="5">The sequence shown here is derived from an EMBL/GenBank/DDBJ whole genome shotgun (WGS) entry which is preliminary data.</text>
</comment>
<evidence type="ECO:0000313" key="6">
    <source>
        <dbReference type="Proteomes" id="UP000838100"/>
    </source>
</evidence>
<dbReference type="RefSeq" id="WP_237443080.1">
    <property type="nucleotide sequence ID" value="NZ_CAKLPX010000001.1"/>
</dbReference>
<dbReference type="SUPFAM" id="SSF52096">
    <property type="entry name" value="ClpP/crotonase"/>
    <property type="match status" value="1"/>
</dbReference>
<dbReference type="InterPro" id="IPR014748">
    <property type="entry name" value="Enoyl-CoA_hydra_C"/>
</dbReference>
<evidence type="ECO:0000256" key="4">
    <source>
        <dbReference type="ARBA" id="ARBA00023235"/>
    </source>
</evidence>
<keyword evidence="6" id="KW-1185">Reference proteome</keyword>
<comment type="similarity">
    <text evidence="2">Belongs to the enoyl-CoA hydratase/isomerase family.</text>
</comment>
<dbReference type="EMBL" id="CAKLPX010000001">
    <property type="protein sequence ID" value="CAH0990399.1"/>
    <property type="molecule type" value="Genomic_DNA"/>
</dbReference>
<evidence type="ECO:0000256" key="2">
    <source>
        <dbReference type="ARBA" id="ARBA00005254"/>
    </source>
</evidence>
<gene>
    <name evidence="5" type="primary">paaG_1</name>
    <name evidence="5" type="ORF">SIN8267_00491</name>
</gene>
<reference evidence="5" key="1">
    <citation type="submission" date="2021-12" db="EMBL/GenBank/DDBJ databases">
        <authorList>
            <person name="Rodrigo-Torres L."/>
            <person name="Arahal R. D."/>
            <person name="Lucena T."/>
        </authorList>
    </citation>
    <scope>NUCLEOTIDE SEQUENCE</scope>
    <source>
        <strain evidence="5">CECT 8267</strain>
    </source>
</reference>
<dbReference type="PANTHER" id="PTHR43684:SF1">
    <property type="entry name" value="ENOYL-COA DELTA ISOMERASE 2"/>
    <property type="match status" value="1"/>
</dbReference>
<evidence type="ECO:0000256" key="1">
    <source>
        <dbReference type="ARBA" id="ARBA00004275"/>
    </source>
</evidence>
<dbReference type="CDD" id="cd06558">
    <property type="entry name" value="crotonase-like"/>
    <property type="match status" value="1"/>
</dbReference>
<evidence type="ECO:0000313" key="5">
    <source>
        <dbReference type="EMBL" id="CAH0990399.1"/>
    </source>
</evidence>
<sequence length="263" mass="27886">MSEFNTISLNIDNQIATLTLNRPNAANSMNVELSREVMLASIEIDENPDIRAVIITGAGKMFCAGGDLSAFAADPSKASTIIKEITTYMHAAVARFARMEKPVIVAINGMAAGAGFSLAVAGDLVLCADSAKFTMAYTGAGLSPDVSASYYLPRLIGMRKTQQLMLTNKVLTAEQAYDWGLVTEVVAADDLQQAAQTMAAQLVNGPTLAYGQIKQLLLTSYDTGLESQMELEARGIGKMANTNDGLEGVSAFLAKRKPVFTGS</sequence>
<accession>A0ABM9ACK2</accession>
<keyword evidence="4 5" id="KW-0413">Isomerase</keyword>
<dbReference type="GO" id="GO:0016853">
    <property type="term" value="F:isomerase activity"/>
    <property type="evidence" value="ECO:0007669"/>
    <property type="project" value="UniProtKB-KW"/>
</dbReference>
<comment type="subcellular location">
    <subcellularLocation>
        <location evidence="1">Peroxisome</location>
    </subcellularLocation>
</comment>
<dbReference type="InterPro" id="IPR051053">
    <property type="entry name" value="ECH/Chromodomain_protein"/>
</dbReference>
<dbReference type="Proteomes" id="UP000838100">
    <property type="component" value="Unassembled WGS sequence"/>
</dbReference>
<name>A0ABM9ACK2_9GAMM</name>
<dbReference type="EC" id="5.3.3.18" evidence="5"/>
<dbReference type="InterPro" id="IPR029045">
    <property type="entry name" value="ClpP/crotonase-like_dom_sf"/>
</dbReference>
<dbReference type="Pfam" id="PF00378">
    <property type="entry name" value="ECH_1"/>
    <property type="match status" value="1"/>
</dbReference>
<dbReference type="Gene3D" id="1.10.12.10">
    <property type="entry name" value="Lyase 2-enoyl-coa Hydratase, Chain A, domain 2"/>
    <property type="match status" value="1"/>
</dbReference>
<evidence type="ECO:0000256" key="3">
    <source>
        <dbReference type="ARBA" id="ARBA00023140"/>
    </source>
</evidence>
<protein>
    <submittedName>
        <fullName evidence="5">1,2-epoxyphenylacetyl-CoA isomerase</fullName>
        <ecNumber evidence="5">5.3.3.18</ecNumber>
    </submittedName>
</protein>